<dbReference type="PROSITE" id="PS51123">
    <property type="entry name" value="OMPA_2"/>
    <property type="match status" value="1"/>
</dbReference>
<dbReference type="InterPro" id="IPR036737">
    <property type="entry name" value="OmpA-like_sf"/>
</dbReference>
<sequence length="39" mass="4270">MLPIADNSTAEGKAKNRRVELAIIANETMKKQAEAEAKQ</sequence>
<dbReference type="InterPro" id="IPR006665">
    <property type="entry name" value="OmpA-like"/>
</dbReference>
<comment type="caution">
    <text evidence="3">The sequence shown here is derived from an EMBL/GenBank/DDBJ whole genome shotgun (WGS) entry which is preliminary data.</text>
</comment>
<accession>A0ABX0UG57</accession>
<evidence type="ECO:0000259" key="2">
    <source>
        <dbReference type="PROSITE" id="PS51123"/>
    </source>
</evidence>
<keyword evidence="1" id="KW-0472">Membrane</keyword>
<dbReference type="SUPFAM" id="SSF103088">
    <property type="entry name" value="OmpA-like"/>
    <property type="match status" value="1"/>
</dbReference>
<evidence type="ECO:0000256" key="1">
    <source>
        <dbReference type="PROSITE-ProRule" id="PRU00473"/>
    </source>
</evidence>
<proteinExistence type="predicted"/>
<name>A0ABX0UG57_9FLAO</name>
<dbReference type="Gene3D" id="3.30.1330.60">
    <property type="entry name" value="OmpA-like domain"/>
    <property type="match status" value="1"/>
</dbReference>
<feature type="domain" description="OmpA-like" evidence="2">
    <location>
        <begin position="1"/>
        <end position="27"/>
    </location>
</feature>
<evidence type="ECO:0000313" key="3">
    <source>
        <dbReference type="EMBL" id="NIJ46391.1"/>
    </source>
</evidence>
<evidence type="ECO:0000313" key="4">
    <source>
        <dbReference type="Proteomes" id="UP000745859"/>
    </source>
</evidence>
<protein>
    <recommendedName>
        <fullName evidence="2">OmpA-like domain-containing protein</fullName>
    </recommendedName>
</protein>
<organism evidence="3 4">
    <name type="scientific">Wenyingzhuangia heitensis</name>
    <dbReference type="NCBI Taxonomy" id="1487859"/>
    <lineage>
        <taxon>Bacteria</taxon>
        <taxon>Pseudomonadati</taxon>
        <taxon>Bacteroidota</taxon>
        <taxon>Flavobacteriia</taxon>
        <taxon>Flavobacteriales</taxon>
        <taxon>Flavobacteriaceae</taxon>
        <taxon>Wenyingzhuangia</taxon>
    </lineage>
</organism>
<reference evidence="3 4" key="1">
    <citation type="submission" date="2020-03" db="EMBL/GenBank/DDBJ databases">
        <title>Genomic Encyclopedia of Type Strains, Phase IV (KMG-IV): sequencing the most valuable type-strain genomes for metagenomic binning, comparative biology and taxonomic classification.</title>
        <authorList>
            <person name="Goeker M."/>
        </authorList>
    </citation>
    <scope>NUCLEOTIDE SEQUENCE [LARGE SCALE GENOMIC DNA]</scope>
    <source>
        <strain evidence="3 4">DSM 101599</strain>
    </source>
</reference>
<gene>
    <name evidence="3" type="ORF">FHR24_002878</name>
</gene>
<dbReference type="Proteomes" id="UP000745859">
    <property type="component" value="Unassembled WGS sequence"/>
</dbReference>
<dbReference type="EMBL" id="JAASQL010000006">
    <property type="protein sequence ID" value="NIJ46391.1"/>
    <property type="molecule type" value="Genomic_DNA"/>
</dbReference>
<keyword evidence="4" id="KW-1185">Reference proteome</keyword>